<dbReference type="InterPro" id="IPR015943">
    <property type="entry name" value="WD40/YVTN_repeat-like_dom_sf"/>
</dbReference>
<evidence type="ECO:0000256" key="1">
    <source>
        <dbReference type="ARBA" id="ARBA00022574"/>
    </source>
</evidence>
<dbReference type="InterPro" id="IPR045159">
    <property type="entry name" value="DCAF7-like"/>
</dbReference>
<dbReference type="Pfam" id="PF00400">
    <property type="entry name" value="WD40"/>
    <property type="match status" value="2"/>
</dbReference>
<gene>
    <name evidence="5" type="ORF">BDA99DRAFT_493090</name>
</gene>
<dbReference type="SUPFAM" id="SSF50978">
    <property type="entry name" value="WD40 repeat-like"/>
    <property type="match status" value="1"/>
</dbReference>
<accession>A0AAD5PK28</accession>
<sequence>MAQPLAAGGMAMGAPPTTVPPPNAGAVMDARSNGTTPRHYAEKEIYQYDAPWPVYALDWCKAQTDREGFRLAVGSLIEEQVNKLQIVTRSDLAVWDEMDRYKYYGKQHQPDFVPLAEVDSYYPITKVLWEPRKRSPRYSDILVTSSDVLRLWELEDNPSYGRYDSTIGGRRGYNNEFQQSLIKRSELVNVKQRDFCAPLTSFDWNEVDPSLIVTASIDTTCTVWNVETCQAKTQLIAHDRDVYDVAFMHDTSDIFASVGADGSVRLFDLRSLEHSTILYEAPPAPSSPSGSSFASAISDGSRPLLRLQFNRLQRELLATFHMDSDTVQILDIRYPSAPVAELTQSHQSSVNCFSWSPGHPGYICTGGDDAQVLVWDINSQQQQQQQQPSRRPSSQHHPLSQPQNIVQSPSLRYVADSEVKSLSWNQSLPMWIGIGFGKTVQALRV</sequence>
<dbReference type="AlphaFoldDB" id="A0AAD5PK28"/>
<dbReference type="Proteomes" id="UP001209540">
    <property type="component" value="Unassembled WGS sequence"/>
</dbReference>
<evidence type="ECO:0000256" key="4">
    <source>
        <dbReference type="SAM" id="MobiDB-lite"/>
    </source>
</evidence>
<evidence type="ECO:0000313" key="6">
    <source>
        <dbReference type="Proteomes" id="UP001209540"/>
    </source>
</evidence>
<keyword evidence="6" id="KW-1185">Reference proteome</keyword>
<dbReference type="Gene3D" id="2.130.10.10">
    <property type="entry name" value="YVTN repeat-like/Quinoprotein amine dehydrogenase"/>
    <property type="match status" value="1"/>
</dbReference>
<keyword evidence="2" id="KW-0677">Repeat</keyword>
<dbReference type="SMART" id="SM00320">
    <property type="entry name" value="WD40"/>
    <property type="match status" value="3"/>
</dbReference>
<reference evidence="5" key="1">
    <citation type="journal article" date="2022" name="IScience">
        <title>Evolution of zygomycete secretomes and the origins of terrestrial fungal ecologies.</title>
        <authorList>
            <person name="Chang Y."/>
            <person name="Wang Y."/>
            <person name="Mondo S."/>
            <person name="Ahrendt S."/>
            <person name="Andreopoulos W."/>
            <person name="Barry K."/>
            <person name="Beard J."/>
            <person name="Benny G.L."/>
            <person name="Blankenship S."/>
            <person name="Bonito G."/>
            <person name="Cuomo C."/>
            <person name="Desiro A."/>
            <person name="Gervers K.A."/>
            <person name="Hundley H."/>
            <person name="Kuo A."/>
            <person name="LaButti K."/>
            <person name="Lang B.F."/>
            <person name="Lipzen A."/>
            <person name="O'Donnell K."/>
            <person name="Pangilinan J."/>
            <person name="Reynolds N."/>
            <person name="Sandor L."/>
            <person name="Smith M.E."/>
            <person name="Tsang A."/>
            <person name="Grigoriev I.V."/>
            <person name="Stajich J.E."/>
            <person name="Spatafora J.W."/>
        </authorList>
    </citation>
    <scope>NUCLEOTIDE SEQUENCE</scope>
    <source>
        <strain evidence="5">RSA 2281</strain>
    </source>
</reference>
<dbReference type="EMBL" id="JAIXMP010000001">
    <property type="protein sequence ID" value="KAI9278761.1"/>
    <property type="molecule type" value="Genomic_DNA"/>
</dbReference>
<dbReference type="PROSITE" id="PS00678">
    <property type="entry name" value="WD_REPEATS_1"/>
    <property type="match status" value="1"/>
</dbReference>
<evidence type="ECO:0000313" key="5">
    <source>
        <dbReference type="EMBL" id="KAI9278761.1"/>
    </source>
</evidence>
<dbReference type="PROSITE" id="PS50294">
    <property type="entry name" value="WD_REPEATS_REGION"/>
    <property type="match status" value="1"/>
</dbReference>
<proteinExistence type="predicted"/>
<dbReference type="PANTHER" id="PTHR19919">
    <property type="entry name" value="WD REPEAT CONTAINING PROTEIN"/>
    <property type="match status" value="1"/>
</dbReference>
<comment type="caution">
    <text evidence="5">The sequence shown here is derived from an EMBL/GenBank/DDBJ whole genome shotgun (WGS) entry which is preliminary data.</text>
</comment>
<evidence type="ECO:0000256" key="3">
    <source>
        <dbReference type="PROSITE-ProRule" id="PRU00221"/>
    </source>
</evidence>
<reference evidence="5" key="2">
    <citation type="submission" date="2023-02" db="EMBL/GenBank/DDBJ databases">
        <authorList>
            <consortium name="DOE Joint Genome Institute"/>
            <person name="Mondo S.J."/>
            <person name="Chang Y."/>
            <person name="Wang Y."/>
            <person name="Ahrendt S."/>
            <person name="Andreopoulos W."/>
            <person name="Barry K."/>
            <person name="Beard J."/>
            <person name="Benny G.L."/>
            <person name="Blankenship S."/>
            <person name="Bonito G."/>
            <person name="Cuomo C."/>
            <person name="Desiro A."/>
            <person name="Gervers K.A."/>
            <person name="Hundley H."/>
            <person name="Kuo A."/>
            <person name="LaButti K."/>
            <person name="Lang B.F."/>
            <person name="Lipzen A."/>
            <person name="O'Donnell K."/>
            <person name="Pangilinan J."/>
            <person name="Reynolds N."/>
            <person name="Sandor L."/>
            <person name="Smith M.W."/>
            <person name="Tsang A."/>
            <person name="Grigoriev I.V."/>
            <person name="Stajich J.E."/>
            <person name="Spatafora J.W."/>
        </authorList>
    </citation>
    <scope>NUCLEOTIDE SEQUENCE</scope>
    <source>
        <strain evidence="5">RSA 2281</strain>
    </source>
</reference>
<feature type="repeat" description="WD" evidence="3">
    <location>
        <begin position="235"/>
        <end position="277"/>
    </location>
</feature>
<dbReference type="InterPro" id="IPR019775">
    <property type="entry name" value="WD40_repeat_CS"/>
</dbReference>
<dbReference type="InterPro" id="IPR036322">
    <property type="entry name" value="WD40_repeat_dom_sf"/>
</dbReference>
<organism evidence="5 6">
    <name type="scientific">Phascolomyces articulosus</name>
    <dbReference type="NCBI Taxonomy" id="60185"/>
    <lineage>
        <taxon>Eukaryota</taxon>
        <taxon>Fungi</taxon>
        <taxon>Fungi incertae sedis</taxon>
        <taxon>Mucoromycota</taxon>
        <taxon>Mucoromycotina</taxon>
        <taxon>Mucoromycetes</taxon>
        <taxon>Mucorales</taxon>
        <taxon>Lichtheimiaceae</taxon>
        <taxon>Phascolomyces</taxon>
    </lineage>
</organism>
<name>A0AAD5PK28_9FUNG</name>
<dbReference type="PROSITE" id="PS50082">
    <property type="entry name" value="WD_REPEATS_2"/>
    <property type="match status" value="2"/>
</dbReference>
<evidence type="ECO:0000256" key="2">
    <source>
        <dbReference type="ARBA" id="ARBA00022737"/>
    </source>
</evidence>
<dbReference type="InterPro" id="IPR001680">
    <property type="entry name" value="WD40_rpt"/>
</dbReference>
<feature type="compositionally biased region" description="Low complexity" evidence="4">
    <location>
        <begin position="379"/>
        <end position="392"/>
    </location>
</feature>
<keyword evidence="1 3" id="KW-0853">WD repeat</keyword>
<protein>
    <submittedName>
        <fullName evidence="5">WD40-repeat-containing domain protein</fullName>
    </submittedName>
</protein>
<feature type="region of interest" description="Disordered" evidence="4">
    <location>
        <begin position="379"/>
        <end position="403"/>
    </location>
</feature>
<feature type="repeat" description="WD" evidence="3">
    <location>
        <begin position="343"/>
        <end position="385"/>
    </location>
</feature>